<dbReference type="RefSeq" id="WP_135064644.1">
    <property type="nucleotide sequence ID" value="NZ_CP038266.1"/>
</dbReference>
<reference evidence="2 3" key="1">
    <citation type="submission" date="2019-03" db="EMBL/GenBank/DDBJ databases">
        <authorList>
            <person name="Dong K."/>
        </authorList>
    </citation>
    <scope>NUCLEOTIDE SEQUENCE [LARGE SCALE GENOMIC DNA]</scope>
    <source>
        <strain evidence="3">dk512</strain>
    </source>
</reference>
<evidence type="ECO:0000256" key="1">
    <source>
        <dbReference type="SAM" id="MobiDB-lite"/>
    </source>
</evidence>
<dbReference type="Proteomes" id="UP000295748">
    <property type="component" value="Chromosome"/>
</dbReference>
<evidence type="ECO:0000313" key="3">
    <source>
        <dbReference type="Proteomes" id="UP000295748"/>
    </source>
</evidence>
<keyword evidence="3" id="KW-1185">Reference proteome</keyword>
<feature type="compositionally biased region" description="Acidic residues" evidence="1">
    <location>
        <begin position="35"/>
        <end position="48"/>
    </location>
</feature>
<organism evidence="2 3">
    <name type="scientific">Microbacterium wangchenii</name>
    <dbReference type="NCBI Taxonomy" id="2541726"/>
    <lineage>
        <taxon>Bacteria</taxon>
        <taxon>Bacillati</taxon>
        <taxon>Actinomycetota</taxon>
        <taxon>Actinomycetes</taxon>
        <taxon>Micrococcales</taxon>
        <taxon>Microbacteriaceae</taxon>
        <taxon>Microbacterium</taxon>
    </lineage>
</organism>
<dbReference type="EMBL" id="CP038266">
    <property type="protein sequence ID" value="QBR88213.1"/>
    <property type="molecule type" value="Genomic_DNA"/>
</dbReference>
<accession>A0ABX5SSU2</accession>
<feature type="compositionally biased region" description="Polar residues" evidence="1">
    <location>
        <begin position="1"/>
        <end position="18"/>
    </location>
</feature>
<name>A0ABX5SSU2_9MICO</name>
<proteinExistence type="predicted"/>
<feature type="region of interest" description="Disordered" evidence="1">
    <location>
        <begin position="1"/>
        <end position="61"/>
    </location>
</feature>
<evidence type="ECO:0000313" key="2">
    <source>
        <dbReference type="EMBL" id="QBR88213.1"/>
    </source>
</evidence>
<gene>
    <name evidence="2" type="ORF">E4K62_05585</name>
</gene>
<sequence length="61" mass="6220">MSTPEQENPGSAEPTTPSGEGAPTGDDAPTGGDERTEDELDADNAVEEDMLRSFDPGAPSA</sequence>
<protein>
    <submittedName>
        <fullName evidence="2">Uncharacterized protein</fullName>
    </submittedName>
</protein>